<dbReference type="PANTHER" id="PTHR44229:SF8">
    <property type="entry name" value="ALCOHOL DEHYDROGENASE-RELATED"/>
    <property type="match status" value="1"/>
</dbReference>
<dbReference type="Pfam" id="PF00106">
    <property type="entry name" value="adh_short"/>
    <property type="match status" value="1"/>
</dbReference>
<gene>
    <name evidence="4" type="ORF">LSINAPIS_LOCUS3078</name>
</gene>
<protein>
    <recommendedName>
        <fullName evidence="6">Alcohol dehydrogenase</fullName>
    </recommendedName>
</protein>
<dbReference type="SUPFAM" id="SSF51735">
    <property type="entry name" value="NAD(P)-binding Rossmann-fold domains"/>
    <property type="match status" value="1"/>
</dbReference>
<dbReference type="InterPro" id="IPR036291">
    <property type="entry name" value="NAD(P)-bd_dom_sf"/>
</dbReference>
<dbReference type="GO" id="GO:0016616">
    <property type="term" value="F:oxidoreductase activity, acting on the CH-OH group of donors, NAD or NADP as acceptor"/>
    <property type="evidence" value="ECO:0007669"/>
    <property type="project" value="TreeGrafter"/>
</dbReference>
<accession>A0A5E4PVM2</accession>
<dbReference type="AlphaFoldDB" id="A0A5E4PVM2"/>
<keyword evidence="2" id="KW-0560">Oxidoreductase</keyword>
<evidence type="ECO:0000256" key="3">
    <source>
        <dbReference type="RuleBase" id="RU000363"/>
    </source>
</evidence>
<dbReference type="EMBL" id="FZQP02000693">
    <property type="protein sequence ID" value="VVC90087.1"/>
    <property type="molecule type" value="Genomic_DNA"/>
</dbReference>
<dbReference type="PRINTS" id="PR00080">
    <property type="entry name" value="SDRFAMILY"/>
</dbReference>
<proteinExistence type="inferred from homology"/>
<sequence length="250" mass="27674">MSVAVIDKVVLITGAASGIGLSMAEAFLSKGAKLVFILDINEVQGKEAEKKLKDQYGNDKVVFIKCNVGTDLEKVYDEVTKISETIDVVINNAGVQNEKNINKTIDINVVALMEWTMKFYERFRKDRGGPGGTIINVSSIFAYRIEPFIPYYHASKFAVMGFSRSLGHQYNYKKSGVRVITLCPGLTVTPMATNPNVLDDEAIDDLRKSLSEYEWQEVDAMGRGTVEVYQNAESGSAWVVEGDKTKIVHA</sequence>
<dbReference type="PRINTS" id="PR00081">
    <property type="entry name" value="GDHRDH"/>
</dbReference>
<evidence type="ECO:0000256" key="1">
    <source>
        <dbReference type="ARBA" id="ARBA00006484"/>
    </source>
</evidence>
<dbReference type="Proteomes" id="UP000324832">
    <property type="component" value="Unassembled WGS sequence"/>
</dbReference>
<keyword evidence="5" id="KW-1185">Reference proteome</keyword>
<evidence type="ECO:0000313" key="5">
    <source>
        <dbReference type="Proteomes" id="UP000324832"/>
    </source>
</evidence>
<dbReference type="Gene3D" id="3.40.50.720">
    <property type="entry name" value="NAD(P)-binding Rossmann-like Domain"/>
    <property type="match status" value="1"/>
</dbReference>
<organism evidence="4 5">
    <name type="scientific">Leptidea sinapis</name>
    <dbReference type="NCBI Taxonomy" id="189913"/>
    <lineage>
        <taxon>Eukaryota</taxon>
        <taxon>Metazoa</taxon>
        <taxon>Ecdysozoa</taxon>
        <taxon>Arthropoda</taxon>
        <taxon>Hexapoda</taxon>
        <taxon>Insecta</taxon>
        <taxon>Pterygota</taxon>
        <taxon>Neoptera</taxon>
        <taxon>Endopterygota</taxon>
        <taxon>Lepidoptera</taxon>
        <taxon>Glossata</taxon>
        <taxon>Ditrysia</taxon>
        <taxon>Papilionoidea</taxon>
        <taxon>Pieridae</taxon>
        <taxon>Dismorphiinae</taxon>
        <taxon>Leptidea</taxon>
    </lineage>
</organism>
<dbReference type="GO" id="GO:0005737">
    <property type="term" value="C:cytoplasm"/>
    <property type="evidence" value="ECO:0007669"/>
    <property type="project" value="TreeGrafter"/>
</dbReference>
<dbReference type="PANTHER" id="PTHR44229">
    <property type="entry name" value="15-HYDROXYPROSTAGLANDIN DEHYDROGENASE [NAD(+)]"/>
    <property type="match status" value="1"/>
</dbReference>
<evidence type="ECO:0000313" key="4">
    <source>
        <dbReference type="EMBL" id="VVC90087.1"/>
    </source>
</evidence>
<evidence type="ECO:0008006" key="6">
    <source>
        <dbReference type="Google" id="ProtNLM"/>
    </source>
</evidence>
<evidence type="ECO:0000256" key="2">
    <source>
        <dbReference type="ARBA" id="ARBA00023002"/>
    </source>
</evidence>
<name>A0A5E4PVM2_9NEOP</name>
<reference evidence="4 5" key="1">
    <citation type="submission" date="2017-07" db="EMBL/GenBank/DDBJ databases">
        <authorList>
            <person name="Talla V."/>
            <person name="Backstrom N."/>
        </authorList>
    </citation>
    <scope>NUCLEOTIDE SEQUENCE [LARGE SCALE GENOMIC DNA]</scope>
</reference>
<comment type="similarity">
    <text evidence="1 3">Belongs to the short-chain dehydrogenases/reductases (SDR) family.</text>
</comment>
<dbReference type="InterPro" id="IPR002347">
    <property type="entry name" value="SDR_fam"/>
</dbReference>